<dbReference type="PANTHER" id="PTHR13349:SF2">
    <property type="entry name" value="TRANSLATION MACHINERY-ASSOCIATED PROTEIN 16"/>
    <property type="match status" value="1"/>
</dbReference>
<dbReference type="EMBL" id="CP119896">
    <property type="protein sequence ID" value="WFD27992.1"/>
    <property type="molecule type" value="Genomic_DNA"/>
</dbReference>
<dbReference type="Gene3D" id="1.20.1440.170">
    <property type="entry name" value="Translation machinery-associated protein 16-like"/>
    <property type="match status" value="1"/>
</dbReference>
<organism evidence="2 3">
    <name type="scientific">Malassezia nana</name>
    <dbReference type="NCBI Taxonomy" id="180528"/>
    <lineage>
        <taxon>Eukaryota</taxon>
        <taxon>Fungi</taxon>
        <taxon>Dikarya</taxon>
        <taxon>Basidiomycota</taxon>
        <taxon>Ustilaginomycotina</taxon>
        <taxon>Malasseziomycetes</taxon>
        <taxon>Malasseziales</taxon>
        <taxon>Malasseziaceae</taxon>
        <taxon>Malassezia</taxon>
    </lineage>
</organism>
<comment type="similarity">
    <text evidence="1">Belongs to the TMA16 family.</text>
</comment>
<evidence type="ECO:0000313" key="3">
    <source>
        <dbReference type="Proteomes" id="UP001213623"/>
    </source>
</evidence>
<sequence>MGGKKHTSKTLIQKDAMHPKSRHAFQKARVMLRQWRLNEAKHVRDRQKSAKGTAAPLTTVDRIMTFVLLLPEDKSHLPDLYAFHDFISTFYLGRHDEELAMLRKEQRPGRLKSKRLMELEDLQAAEQQEYREGIDVPDLCNETNVALLREWKGDPQAIPLFRFVRISSSDRDLCRVVQPGTHKRLQGV</sequence>
<dbReference type="AlphaFoldDB" id="A0AAF0ETC7"/>
<protein>
    <submittedName>
        <fullName evidence="2">Translation machinery-associated protein 16</fullName>
    </submittedName>
</protein>
<proteinExistence type="inferred from homology"/>
<evidence type="ECO:0000313" key="2">
    <source>
        <dbReference type="EMBL" id="WFD27992.1"/>
    </source>
</evidence>
<accession>A0AAF0ETC7</accession>
<dbReference type="PANTHER" id="PTHR13349">
    <property type="entry name" value="TRANSLATION MACHINERY-ASSOCIATED PROTEIN 16"/>
    <property type="match status" value="1"/>
</dbReference>
<dbReference type="InterPro" id="IPR038356">
    <property type="entry name" value="Tma16_sf"/>
</dbReference>
<gene>
    <name evidence="2" type="primary">TMA16</name>
    <name evidence="2" type="ORF">MNAN1_003000</name>
</gene>
<name>A0AAF0ETC7_9BASI</name>
<dbReference type="Proteomes" id="UP001213623">
    <property type="component" value="Chromosome 5"/>
</dbReference>
<keyword evidence="3" id="KW-1185">Reference proteome</keyword>
<dbReference type="Pfam" id="PF11176">
    <property type="entry name" value="Tma16"/>
    <property type="match status" value="1"/>
</dbReference>
<dbReference type="GO" id="GO:0005634">
    <property type="term" value="C:nucleus"/>
    <property type="evidence" value="ECO:0007669"/>
    <property type="project" value="TreeGrafter"/>
</dbReference>
<evidence type="ECO:0000256" key="1">
    <source>
        <dbReference type="ARBA" id="ARBA00034127"/>
    </source>
</evidence>
<reference evidence="2" key="1">
    <citation type="submission" date="2023-03" db="EMBL/GenBank/DDBJ databases">
        <title>Mating type loci evolution in Malassezia.</title>
        <authorList>
            <person name="Coelho M.A."/>
        </authorList>
    </citation>
    <scope>NUCLEOTIDE SEQUENCE</scope>
    <source>
        <strain evidence="2">CBS 9557</strain>
    </source>
</reference>
<dbReference type="InterPro" id="IPR021346">
    <property type="entry name" value="Tma16"/>
</dbReference>